<proteinExistence type="predicted"/>
<gene>
    <name evidence="1" type="ORF">FAJ39_06630</name>
</gene>
<dbReference type="EMBL" id="SSXO01000004">
    <property type="protein sequence ID" value="TIH99236.1"/>
    <property type="molecule type" value="Genomic_DNA"/>
</dbReference>
<comment type="caution">
    <text evidence="1">The sequence shown here is derived from an EMBL/GenBank/DDBJ whole genome shotgun (WGS) entry which is preliminary data.</text>
</comment>
<evidence type="ECO:0000313" key="1">
    <source>
        <dbReference type="EMBL" id="TIH99236.1"/>
    </source>
</evidence>
<sequence length="154" mass="18674">MFSSEYRKVKGIVDKTRREYYLKGWEVSDWHQEGMLIFYQLIQEYPGLKDSQNLYGFFKVRFRNYIKDKLRQQASQKRTFDRMQHEEIGDLSHCLRSPGLLQDDLLTLRDGLRSYYDQLSPTQQANYMKLIRGERFKGRQEMVKALREVLKDFR</sequence>
<accession>A0A4T2GLA1</accession>
<dbReference type="OrthoDB" id="1767844at2"/>
<evidence type="ECO:0000313" key="2">
    <source>
        <dbReference type="Proteomes" id="UP000305165"/>
    </source>
</evidence>
<reference evidence="1 2" key="1">
    <citation type="submission" date="2019-04" db="EMBL/GenBank/DDBJ databases">
        <title>Genome analysis of Streptococcus suis strain WUSS424.</title>
        <authorList>
            <person name="Chen H."/>
            <person name="Gao X."/>
            <person name="Wu Z."/>
        </authorList>
    </citation>
    <scope>NUCLEOTIDE SEQUENCE [LARGE SCALE GENOMIC DNA]</scope>
    <source>
        <strain evidence="1 2">WUSS424</strain>
    </source>
</reference>
<organism evidence="1 2">
    <name type="scientific">Streptococcus suis</name>
    <dbReference type="NCBI Taxonomy" id="1307"/>
    <lineage>
        <taxon>Bacteria</taxon>
        <taxon>Bacillati</taxon>
        <taxon>Bacillota</taxon>
        <taxon>Bacilli</taxon>
        <taxon>Lactobacillales</taxon>
        <taxon>Streptococcaceae</taxon>
        <taxon>Streptococcus</taxon>
    </lineage>
</organism>
<dbReference type="InterPro" id="IPR013325">
    <property type="entry name" value="RNA_pol_sigma_r2"/>
</dbReference>
<name>A0A4T2GLA1_STRSU</name>
<dbReference type="SUPFAM" id="SSF88946">
    <property type="entry name" value="Sigma2 domain of RNA polymerase sigma factors"/>
    <property type="match status" value="1"/>
</dbReference>
<dbReference type="Proteomes" id="UP000305165">
    <property type="component" value="Unassembled WGS sequence"/>
</dbReference>
<dbReference type="GO" id="GO:0006352">
    <property type="term" value="P:DNA-templated transcription initiation"/>
    <property type="evidence" value="ECO:0007669"/>
    <property type="project" value="InterPro"/>
</dbReference>
<dbReference type="AlphaFoldDB" id="A0A4T2GLA1"/>
<dbReference type="GO" id="GO:0003700">
    <property type="term" value="F:DNA-binding transcription factor activity"/>
    <property type="evidence" value="ECO:0007669"/>
    <property type="project" value="InterPro"/>
</dbReference>
<protein>
    <submittedName>
        <fullName evidence="1">Sigma-70 family RNA polymerase sigma factor</fullName>
    </submittedName>
</protein>